<dbReference type="InterPro" id="IPR000644">
    <property type="entry name" value="CBS_dom"/>
</dbReference>
<comment type="caution">
    <text evidence="6">The sequence shown here is derived from an EMBL/GenBank/DDBJ whole genome shotgun (WGS) entry which is preliminary data.</text>
</comment>
<dbReference type="GeneID" id="45683674"/>
<dbReference type="OMA" id="MRHAHVG"/>
<dbReference type="SMART" id="SM00116">
    <property type="entry name" value="CBS"/>
    <property type="match status" value="2"/>
</dbReference>
<accession>A0A105H777</accession>
<reference evidence="4 8" key="2">
    <citation type="submission" date="2020-11" db="EMBL/GenBank/DDBJ databases">
        <title>Enhanced detection system for hospital associated transmission using whole genome sequencing surveillance.</title>
        <authorList>
            <person name="Harrison L.H."/>
            <person name="Van Tyne D."/>
            <person name="Marsh J.W."/>
            <person name="Griffith M.P."/>
            <person name="Snyder D.J."/>
            <person name="Cooper V.S."/>
            <person name="Mustapha M."/>
        </authorList>
    </citation>
    <scope>NUCLEOTIDE SEQUENCE [LARGE SCALE GENOMIC DNA]</scope>
    <source>
        <strain evidence="4 8">BC00020</strain>
    </source>
</reference>
<dbReference type="InterPro" id="IPR046342">
    <property type="entry name" value="CBS_dom_sf"/>
</dbReference>
<evidence type="ECO:0000256" key="2">
    <source>
        <dbReference type="PROSITE-ProRule" id="PRU00703"/>
    </source>
</evidence>
<dbReference type="EMBL" id="JADVKH010000101">
    <property type="protein sequence ID" value="MBJ9690872.1"/>
    <property type="molecule type" value="Genomic_DNA"/>
</dbReference>
<sequence length="149" mass="16166">MHIGRICTQPVESCTAECSAFELADRMRHGHVGDIVVIEYRNGEAIPIGLVTDRDLVVEVMARGDDPADVTAGQIMSRGLVVVAETDEIGVALEEMRRSGIRRLPVVDDAGRLVGIVTLDDLVEHLAGLLGGVAEVGKLQQIEEHRFRT</sequence>
<organism evidence="6 7">
    <name type="scientific">Burkholderia vietnamiensis</name>
    <dbReference type="NCBI Taxonomy" id="60552"/>
    <lineage>
        <taxon>Bacteria</taxon>
        <taxon>Pseudomonadati</taxon>
        <taxon>Pseudomonadota</taxon>
        <taxon>Betaproteobacteria</taxon>
        <taxon>Burkholderiales</taxon>
        <taxon>Burkholderiaceae</taxon>
        <taxon>Burkholderia</taxon>
        <taxon>Burkholderia cepacia complex</taxon>
    </lineage>
</organism>
<dbReference type="PANTHER" id="PTHR43080:SF2">
    <property type="entry name" value="CBS DOMAIN-CONTAINING PROTEIN"/>
    <property type="match status" value="1"/>
</dbReference>
<proteinExistence type="predicted"/>
<evidence type="ECO:0000313" key="4">
    <source>
        <dbReference type="EMBL" id="MBJ9690872.1"/>
    </source>
</evidence>
<keyword evidence="1 2" id="KW-0129">CBS domain</keyword>
<dbReference type="EMBL" id="PVHK01000038">
    <property type="protein sequence ID" value="PRH43329.1"/>
    <property type="molecule type" value="Genomic_DNA"/>
</dbReference>
<feature type="domain" description="CBS" evidence="3">
    <location>
        <begin position="76"/>
        <end position="135"/>
    </location>
</feature>
<dbReference type="PANTHER" id="PTHR43080">
    <property type="entry name" value="CBS DOMAIN-CONTAINING PROTEIN CBSX3, MITOCHONDRIAL"/>
    <property type="match status" value="1"/>
</dbReference>
<evidence type="ECO:0000313" key="5">
    <source>
        <dbReference type="EMBL" id="MDN7796565.1"/>
    </source>
</evidence>
<dbReference type="Proteomes" id="UP001171620">
    <property type="component" value="Unassembled WGS sequence"/>
</dbReference>
<feature type="domain" description="CBS" evidence="3">
    <location>
        <begin position="7"/>
        <end position="67"/>
    </location>
</feature>
<evidence type="ECO:0000313" key="7">
    <source>
        <dbReference type="Proteomes" id="UP000237632"/>
    </source>
</evidence>
<evidence type="ECO:0000256" key="1">
    <source>
        <dbReference type="ARBA" id="ARBA00023122"/>
    </source>
</evidence>
<dbReference type="RefSeq" id="WP_011880413.1">
    <property type="nucleotide sequence ID" value="NZ_CAAAFK010000009.1"/>
</dbReference>
<dbReference type="Pfam" id="PF00571">
    <property type="entry name" value="CBS"/>
    <property type="match status" value="2"/>
</dbReference>
<gene>
    <name evidence="6" type="ORF">C6T65_05385</name>
    <name evidence="4" type="ORF">I5589_27705</name>
    <name evidence="5" type="ORF">QZM33_16650</name>
</gene>
<dbReference type="SUPFAM" id="SSF54631">
    <property type="entry name" value="CBS-domain pair"/>
    <property type="match status" value="1"/>
</dbReference>
<reference evidence="6 7" key="1">
    <citation type="submission" date="2018-03" db="EMBL/GenBank/DDBJ databases">
        <authorList>
            <person name="Nguyen K."/>
            <person name="Fouts D."/>
            <person name="Sutton G."/>
        </authorList>
    </citation>
    <scope>NUCLEOTIDE SEQUENCE [LARGE SCALE GENOMIC DNA]</scope>
    <source>
        <strain evidence="6 7">AU3578</strain>
    </source>
</reference>
<dbReference type="EMBL" id="JAUJRV010000012">
    <property type="protein sequence ID" value="MDN7796565.1"/>
    <property type="molecule type" value="Genomic_DNA"/>
</dbReference>
<dbReference type="InterPro" id="IPR051257">
    <property type="entry name" value="Diverse_CBS-Domain"/>
</dbReference>
<keyword evidence="8" id="KW-1185">Reference proteome</keyword>
<evidence type="ECO:0000313" key="6">
    <source>
        <dbReference type="EMBL" id="PRH43329.1"/>
    </source>
</evidence>
<protein>
    <submittedName>
        <fullName evidence="6">CBS domain-containing protein</fullName>
    </submittedName>
</protein>
<evidence type="ECO:0000313" key="8">
    <source>
        <dbReference type="Proteomes" id="UP000808215"/>
    </source>
</evidence>
<dbReference type="PROSITE" id="PS51371">
    <property type="entry name" value="CBS"/>
    <property type="match status" value="2"/>
</dbReference>
<dbReference type="CDD" id="cd17775">
    <property type="entry name" value="CBS_pair_bact_arch"/>
    <property type="match status" value="1"/>
</dbReference>
<dbReference type="Gene3D" id="3.10.580.10">
    <property type="entry name" value="CBS-domain"/>
    <property type="match status" value="1"/>
</dbReference>
<evidence type="ECO:0000259" key="3">
    <source>
        <dbReference type="PROSITE" id="PS51371"/>
    </source>
</evidence>
<dbReference type="Proteomes" id="UP000237632">
    <property type="component" value="Unassembled WGS sequence"/>
</dbReference>
<name>A0A105H777_BURVI</name>
<dbReference type="Proteomes" id="UP000808215">
    <property type="component" value="Unassembled WGS sequence"/>
</dbReference>
<dbReference type="AlphaFoldDB" id="A0A105H777"/>
<reference evidence="5" key="3">
    <citation type="submission" date="2023-07" db="EMBL/GenBank/DDBJ databases">
        <title>A collection of bacterial strains from the Burkholderia cepacia Research Laboratory and Repository.</title>
        <authorList>
            <person name="Lipuma J."/>
            <person name="Spilker T."/>
            <person name="Caverly L."/>
        </authorList>
    </citation>
    <scope>NUCLEOTIDE SEQUENCE</scope>
    <source>
        <strain evidence="5">AU44268</strain>
    </source>
</reference>